<evidence type="ECO:0000256" key="6">
    <source>
        <dbReference type="ARBA" id="ARBA00023004"/>
    </source>
</evidence>
<keyword evidence="4" id="KW-0406">Ion transport</keyword>
<organism evidence="15 16">
    <name type="scientific">Dinghuibacter silviterrae</name>
    <dbReference type="NCBI Taxonomy" id="1539049"/>
    <lineage>
        <taxon>Bacteria</taxon>
        <taxon>Pseudomonadati</taxon>
        <taxon>Bacteroidota</taxon>
        <taxon>Chitinophagia</taxon>
        <taxon>Chitinophagales</taxon>
        <taxon>Chitinophagaceae</taxon>
        <taxon>Dinghuibacter</taxon>
    </lineage>
</organism>
<name>A0A4R8DWE8_9BACT</name>
<dbReference type="Pfam" id="PF07660">
    <property type="entry name" value="STN"/>
    <property type="match status" value="1"/>
</dbReference>
<reference evidence="15 16" key="1">
    <citation type="submission" date="2019-03" db="EMBL/GenBank/DDBJ databases">
        <title>Genomic Encyclopedia of Type Strains, Phase IV (KMG-IV): sequencing the most valuable type-strain genomes for metagenomic binning, comparative biology and taxonomic classification.</title>
        <authorList>
            <person name="Goeker M."/>
        </authorList>
    </citation>
    <scope>NUCLEOTIDE SEQUENCE [LARGE SCALE GENOMIC DNA]</scope>
    <source>
        <strain evidence="15 16">DSM 100059</strain>
    </source>
</reference>
<keyword evidence="16" id="KW-1185">Reference proteome</keyword>
<dbReference type="NCBIfam" id="TIGR04056">
    <property type="entry name" value="OMP_RagA_SusC"/>
    <property type="match status" value="1"/>
</dbReference>
<keyword evidence="3 10" id="KW-1134">Transmembrane beta strand</keyword>
<dbReference type="PROSITE" id="PS52016">
    <property type="entry name" value="TONB_DEPENDENT_REC_3"/>
    <property type="match status" value="1"/>
</dbReference>
<evidence type="ECO:0000259" key="12">
    <source>
        <dbReference type="Pfam" id="PF00593"/>
    </source>
</evidence>
<keyword evidence="9 10" id="KW-0998">Cell outer membrane</keyword>
<evidence type="ECO:0000313" key="16">
    <source>
        <dbReference type="Proteomes" id="UP000294498"/>
    </source>
</evidence>
<dbReference type="GO" id="GO:0009279">
    <property type="term" value="C:cell outer membrane"/>
    <property type="evidence" value="ECO:0007669"/>
    <property type="project" value="UniProtKB-SubCell"/>
</dbReference>
<dbReference type="InterPro" id="IPR023997">
    <property type="entry name" value="TonB-dep_OMP_SusC/RagA_CS"/>
</dbReference>
<dbReference type="InterPro" id="IPR036942">
    <property type="entry name" value="Beta-barrel_TonB_sf"/>
</dbReference>
<dbReference type="Pfam" id="PF13715">
    <property type="entry name" value="CarbopepD_reg_2"/>
    <property type="match status" value="1"/>
</dbReference>
<dbReference type="SUPFAM" id="SSF56935">
    <property type="entry name" value="Porins"/>
    <property type="match status" value="1"/>
</dbReference>
<evidence type="ECO:0000256" key="10">
    <source>
        <dbReference type="PROSITE-ProRule" id="PRU01360"/>
    </source>
</evidence>
<evidence type="ECO:0000256" key="9">
    <source>
        <dbReference type="ARBA" id="ARBA00023237"/>
    </source>
</evidence>
<comment type="similarity">
    <text evidence="10 11">Belongs to the TonB-dependent receptor family.</text>
</comment>
<proteinExistence type="inferred from homology"/>
<evidence type="ECO:0000256" key="2">
    <source>
        <dbReference type="ARBA" id="ARBA00022448"/>
    </source>
</evidence>
<dbReference type="OrthoDB" id="9768177at2"/>
<dbReference type="Gene3D" id="3.55.50.30">
    <property type="match status" value="1"/>
</dbReference>
<evidence type="ECO:0000313" key="15">
    <source>
        <dbReference type="EMBL" id="TDX01541.1"/>
    </source>
</evidence>
<dbReference type="NCBIfam" id="TIGR04057">
    <property type="entry name" value="SusC_RagA_signa"/>
    <property type="match status" value="1"/>
</dbReference>
<comment type="caution">
    <text evidence="15">The sequence shown here is derived from an EMBL/GenBank/DDBJ whole genome shotgun (WGS) entry which is preliminary data.</text>
</comment>
<feature type="domain" description="TonB-dependent receptor-like beta-barrel" evidence="12">
    <location>
        <begin position="528"/>
        <end position="1079"/>
    </location>
</feature>
<comment type="subcellular location">
    <subcellularLocation>
        <location evidence="1 10">Cell outer membrane</location>
        <topology evidence="1 10">Multi-pass membrane protein</topology>
    </subcellularLocation>
</comment>
<dbReference type="Gene3D" id="2.170.130.10">
    <property type="entry name" value="TonB-dependent receptor, plug domain"/>
    <property type="match status" value="1"/>
</dbReference>
<dbReference type="InterPro" id="IPR023996">
    <property type="entry name" value="TonB-dep_OMP_SusC/RagA"/>
</dbReference>
<dbReference type="GO" id="GO:0006826">
    <property type="term" value="P:iron ion transport"/>
    <property type="evidence" value="ECO:0007669"/>
    <property type="project" value="UniProtKB-KW"/>
</dbReference>
<feature type="domain" description="TonB-dependent receptor plug" evidence="14">
    <location>
        <begin position="209"/>
        <end position="348"/>
    </location>
</feature>
<dbReference type="InterPro" id="IPR039426">
    <property type="entry name" value="TonB-dep_rcpt-like"/>
</dbReference>
<keyword evidence="4" id="KW-0410">Iron transport</keyword>
<dbReference type="InterPro" id="IPR037066">
    <property type="entry name" value="Plug_dom_sf"/>
</dbReference>
<dbReference type="InterPro" id="IPR012910">
    <property type="entry name" value="Plug_dom"/>
</dbReference>
<dbReference type="Pfam" id="PF07715">
    <property type="entry name" value="Plug"/>
    <property type="match status" value="1"/>
</dbReference>
<evidence type="ECO:0000256" key="8">
    <source>
        <dbReference type="ARBA" id="ARBA00023136"/>
    </source>
</evidence>
<feature type="domain" description="Secretin/TonB short N-terminal" evidence="13">
    <location>
        <begin position="43"/>
        <end position="94"/>
    </location>
</feature>
<dbReference type="InterPro" id="IPR011662">
    <property type="entry name" value="Secretin/TonB_short_N"/>
</dbReference>
<dbReference type="EMBL" id="SODV01000001">
    <property type="protein sequence ID" value="TDX01541.1"/>
    <property type="molecule type" value="Genomic_DNA"/>
</dbReference>
<dbReference type="InterPro" id="IPR000531">
    <property type="entry name" value="Beta-barrel_TonB"/>
</dbReference>
<gene>
    <name evidence="15" type="ORF">EDB95_2581</name>
</gene>
<sequence length="1112" mass="120639">MRHVSMILLVFLCAIARGQEVNLTVKNAPLESVFTQLEKQSGYTFFYKVELIRTLPPVTVDIRHATIQQALDQCLAHEPLSYSIIQRTVVIKPKAEPASPAGTAAPTLGGITVVRGKVFDREGHPMAGVSISLEGTPFGWTTNPDGMFICYLNEQYLKGKPVLVFTNVGYARQRQPLPQPGQELVVTLQQQVNDLDEIQMTAYSTTSKRYNTGDITTVSSEEIARNPVENVLEALQGRVPGLFVTQETGVTNGAFKVQIRSVNTLTGTGGNGIFTQAGYGGQPLYIVDGVEYPANTTLPMTNSLLGGPQPQQGGNALNFLDPNIIESINVLKGADATAIYGSRGAFGVILITTKKARAGKPTLTASVYQGYTELGTSPKLMNTQQYLAVRHNAFANDGTRPGPFDYDVNGTYDTTRYTNWQKYFLGGHAPTTRVNASYSGGGANSNFLIGANYSSIGNVQISKGSVRAGGMNFALNANTNDRKVTLALSGSVESNTDDRVLADFTGQSGVVQAPDAPSFYLPDGRLNWSLPIGTNLLGVLNSLYNNTTNNLLGNAVLTYTPVRGLSFIAQGGYSYLFAKEFDGVPSAALNPASNFATSTLSKVDHYSLRTLSVDPRIQYERVLWKKLNLHAIIGGSLRDQQTETSSIVGEGFLNDELLMDPASGATTFNSYNVTPSRYIGGFANLKLNWAGKYLLDLSGRRDGSSVFGPDHQFGNFGSVSGGWIISEEPWFKGLRHTVDFLKLTGSYGLEGASGIAPYSYISTYQVQSGSYEGGTGLRPNNLSNPYLHWETDRNAEAGLNADFFNGVVNIEAQFYRDLAGDQLTVQPLASITGFTSFNLNSPAKIRTSGFEFALSTRNIRKRDFTWNTRINLTIPRTKLLAYPGINNLTSNINYVIGKPITGVKLYNYAGIDPPTGVYEYINAAGVKGSYTPILSPVQLNPAKDLTAFVDLAPKWYGGILNNFTYKNFSLDFLVSVTRKMGANYLGSQSFPLGMINVNYPEDLAAKRWMKPGDHATVPKATAGLIGFLDQLNFVYGSGAYSNATYARLQNLSLSYLLPRQLAGKVGLSTVKVYLAGQNLLTVSKYGDLDPENLSTQHMPPLRILTGGMMITL</sequence>
<evidence type="ECO:0000256" key="7">
    <source>
        <dbReference type="ARBA" id="ARBA00023077"/>
    </source>
</evidence>
<protein>
    <submittedName>
        <fullName evidence="15">TonB-linked SusC/RagA family outer membrane protein</fullName>
    </submittedName>
</protein>
<dbReference type="Gene3D" id="2.40.170.20">
    <property type="entry name" value="TonB-dependent receptor, beta-barrel domain"/>
    <property type="match status" value="1"/>
</dbReference>
<evidence type="ECO:0000256" key="5">
    <source>
        <dbReference type="ARBA" id="ARBA00022692"/>
    </source>
</evidence>
<dbReference type="AlphaFoldDB" id="A0A4R8DWE8"/>
<evidence type="ECO:0000256" key="3">
    <source>
        <dbReference type="ARBA" id="ARBA00022452"/>
    </source>
</evidence>
<evidence type="ECO:0000256" key="11">
    <source>
        <dbReference type="RuleBase" id="RU003357"/>
    </source>
</evidence>
<evidence type="ECO:0000256" key="1">
    <source>
        <dbReference type="ARBA" id="ARBA00004571"/>
    </source>
</evidence>
<evidence type="ECO:0000259" key="14">
    <source>
        <dbReference type="Pfam" id="PF07715"/>
    </source>
</evidence>
<keyword evidence="8 10" id="KW-0472">Membrane</keyword>
<dbReference type="Pfam" id="PF00593">
    <property type="entry name" value="TonB_dep_Rec_b-barrel"/>
    <property type="match status" value="1"/>
</dbReference>
<keyword evidence="5 10" id="KW-0812">Transmembrane</keyword>
<keyword evidence="2 10" id="KW-0813">Transport</keyword>
<dbReference type="RefSeq" id="WP_133994166.1">
    <property type="nucleotide sequence ID" value="NZ_SODV01000001.1"/>
</dbReference>
<keyword evidence="7 11" id="KW-0798">TonB box</keyword>
<evidence type="ECO:0000256" key="4">
    <source>
        <dbReference type="ARBA" id="ARBA00022496"/>
    </source>
</evidence>
<keyword evidence="6" id="KW-0408">Iron</keyword>
<dbReference type="Proteomes" id="UP000294498">
    <property type="component" value="Unassembled WGS sequence"/>
</dbReference>
<dbReference type="SUPFAM" id="SSF49464">
    <property type="entry name" value="Carboxypeptidase regulatory domain-like"/>
    <property type="match status" value="1"/>
</dbReference>
<dbReference type="InterPro" id="IPR008969">
    <property type="entry name" value="CarboxyPept-like_regulatory"/>
</dbReference>
<accession>A0A4R8DWE8</accession>
<evidence type="ECO:0000259" key="13">
    <source>
        <dbReference type="Pfam" id="PF07660"/>
    </source>
</evidence>